<evidence type="ECO:0000313" key="3">
    <source>
        <dbReference type="EMBL" id="DAD25816.1"/>
    </source>
</evidence>
<comment type="caution">
    <text evidence="3">The sequence shown here is derived from an EMBL/GenBank/DDBJ whole genome shotgun (WGS) entry which is preliminary data.</text>
</comment>
<evidence type="ECO:0000256" key="2">
    <source>
        <dbReference type="SAM" id="SignalP"/>
    </source>
</evidence>
<accession>A0A822Y3L2</accession>
<feature type="region of interest" description="Disordered" evidence="1">
    <location>
        <begin position="81"/>
        <end position="130"/>
    </location>
</feature>
<name>A0A822Y3L2_NELNU</name>
<dbReference type="AlphaFoldDB" id="A0A822Y3L2"/>
<feature type="signal peptide" evidence="2">
    <location>
        <begin position="1"/>
        <end position="28"/>
    </location>
</feature>
<protein>
    <submittedName>
        <fullName evidence="3">Uncharacterized protein</fullName>
    </submittedName>
</protein>
<reference evidence="3 4" key="1">
    <citation type="journal article" date="2020" name="Mol. Biol. Evol.">
        <title>Distinct Expression and Methylation Patterns for Genes with Different Fates following a Single Whole-Genome Duplication in Flowering Plants.</title>
        <authorList>
            <person name="Shi T."/>
            <person name="Rahmani R.S."/>
            <person name="Gugger P.F."/>
            <person name="Wang M."/>
            <person name="Li H."/>
            <person name="Zhang Y."/>
            <person name="Li Z."/>
            <person name="Wang Q."/>
            <person name="Van de Peer Y."/>
            <person name="Marchal K."/>
            <person name="Chen J."/>
        </authorList>
    </citation>
    <scope>NUCLEOTIDE SEQUENCE [LARGE SCALE GENOMIC DNA]</scope>
    <source>
        <tissue evidence="3">Leaf</tissue>
    </source>
</reference>
<evidence type="ECO:0000256" key="1">
    <source>
        <dbReference type="SAM" id="MobiDB-lite"/>
    </source>
</evidence>
<proteinExistence type="predicted"/>
<keyword evidence="4" id="KW-1185">Reference proteome</keyword>
<evidence type="ECO:0000313" key="4">
    <source>
        <dbReference type="Proteomes" id="UP000607653"/>
    </source>
</evidence>
<dbReference type="Proteomes" id="UP000607653">
    <property type="component" value="Unassembled WGS sequence"/>
</dbReference>
<keyword evidence="2" id="KW-0732">Signal</keyword>
<dbReference type="EMBL" id="DUZY01000002">
    <property type="protein sequence ID" value="DAD25816.1"/>
    <property type="molecule type" value="Genomic_DNA"/>
</dbReference>
<sequence length="130" mass="13925">MTGLNQFLRVAMIALVVLAVYSPASTSARFLNGLRPHNLAATQPALNLVLPGGHIDASSSSSSKSGSLRLFPCESETVESTENLRRLEFPPSQNQRKSIAGKHGQLVLNILPKGRLPPSGPSKRTNKLVN</sequence>
<organism evidence="3 4">
    <name type="scientific">Nelumbo nucifera</name>
    <name type="common">Sacred lotus</name>
    <dbReference type="NCBI Taxonomy" id="4432"/>
    <lineage>
        <taxon>Eukaryota</taxon>
        <taxon>Viridiplantae</taxon>
        <taxon>Streptophyta</taxon>
        <taxon>Embryophyta</taxon>
        <taxon>Tracheophyta</taxon>
        <taxon>Spermatophyta</taxon>
        <taxon>Magnoliopsida</taxon>
        <taxon>Proteales</taxon>
        <taxon>Nelumbonaceae</taxon>
        <taxon>Nelumbo</taxon>
    </lineage>
</organism>
<gene>
    <name evidence="3" type="ORF">HUJ06_027284</name>
</gene>
<feature type="chain" id="PRO_5033045129" evidence="2">
    <location>
        <begin position="29"/>
        <end position="130"/>
    </location>
</feature>